<sequence length="68" mass="7775">MTNESDLNTSRLQGKNVFSYLPSRHSPVSSSLLSTAFTFFARRFHPSSVSAEKMKAWLRTGLKFEYLD</sequence>
<gene>
    <name evidence="1" type="ORF">E2C01_090319</name>
</gene>
<name>A0A5B7JL25_PORTR</name>
<keyword evidence="2" id="KW-1185">Reference proteome</keyword>
<dbReference type="AlphaFoldDB" id="A0A5B7JL25"/>
<accession>A0A5B7JL25</accession>
<evidence type="ECO:0000313" key="1">
    <source>
        <dbReference type="EMBL" id="MPC95123.1"/>
    </source>
</evidence>
<evidence type="ECO:0000313" key="2">
    <source>
        <dbReference type="Proteomes" id="UP000324222"/>
    </source>
</evidence>
<comment type="caution">
    <text evidence="1">The sequence shown here is derived from an EMBL/GenBank/DDBJ whole genome shotgun (WGS) entry which is preliminary data.</text>
</comment>
<organism evidence="1 2">
    <name type="scientific">Portunus trituberculatus</name>
    <name type="common">Swimming crab</name>
    <name type="synonym">Neptunus trituberculatus</name>
    <dbReference type="NCBI Taxonomy" id="210409"/>
    <lineage>
        <taxon>Eukaryota</taxon>
        <taxon>Metazoa</taxon>
        <taxon>Ecdysozoa</taxon>
        <taxon>Arthropoda</taxon>
        <taxon>Crustacea</taxon>
        <taxon>Multicrustacea</taxon>
        <taxon>Malacostraca</taxon>
        <taxon>Eumalacostraca</taxon>
        <taxon>Eucarida</taxon>
        <taxon>Decapoda</taxon>
        <taxon>Pleocyemata</taxon>
        <taxon>Brachyura</taxon>
        <taxon>Eubrachyura</taxon>
        <taxon>Portunoidea</taxon>
        <taxon>Portunidae</taxon>
        <taxon>Portuninae</taxon>
        <taxon>Portunus</taxon>
    </lineage>
</organism>
<dbReference type="EMBL" id="VSRR010101088">
    <property type="protein sequence ID" value="MPC95123.1"/>
    <property type="molecule type" value="Genomic_DNA"/>
</dbReference>
<reference evidence="1 2" key="1">
    <citation type="submission" date="2019-05" db="EMBL/GenBank/DDBJ databases">
        <title>Another draft genome of Portunus trituberculatus and its Hox gene families provides insights of decapod evolution.</title>
        <authorList>
            <person name="Jeong J.-H."/>
            <person name="Song I."/>
            <person name="Kim S."/>
            <person name="Choi T."/>
            <person name="Kim D."/>
            <person name="Ryu S."/>
            <person name="Kim W."/>
        </authorList>
    </citation>
    <scope>NUCLEOTIDE SEQUENCE [LARGE SCALE GENOMIC DNA]</scope>
    <source>
        <tissue evidence="1">Muscle</tissue>
    </source>
</reference>
<protein>
    <submittedName>
        <fullName evidence="1">Uncharacterized protein</fullName>
    </submittedName>
</protein>
<proteinExistence type="predicted"/>
<dbReference type="Proteomes" id="UP000324222">
    <property type="component" value="Unassembled WGS sequence"/>
</dbReference>